<comment type="caution">
    <text evidence="2">The sequence shown here is derived from an EMBL/GenBank/DDBJ whole genome shotgun (WGS) entry which is preliminary data.</text>
</comment>
<gene>
    <name evidence="2" type="ORF">AB852_13900</name>
</gene>
<proteinExistence type="predicted"/>
<evidence type="ECO:0000256" key="1">
    <source>
        <dbReference type="SAM" id="MobiDB-lite"/>
    </source>
</evidence>
<evidence type="ECO:0000313" key="2">
    <source>
        <dbReference type="EMBL" id="OKH93816.1"/>
    </source>
</evidence>
<accession>A0A1Q4V7K9</accession>
<reference evidence="2 3" key="1">
    <citation type="submission" date="2015-06" db="EMBL/GenBank/DDBJ databases">
        <title>Cloning and characterization of the uncialamcin biosynthetic gene cluster.</title>
        <authorList>
            <person name="Yan X."/>
            <person name="Huang T."/>
            <person name="Ge H."/>
            <person name="Shen B."/>
        </authorList>
    </citation>
    <scope>NUCLEOTIDE SEQUENCE [LARGE SCALE GENOMIC DNA]</scope>
    <source>
        <strain evidence="2 3">DCA2648</strain>
    </source>
</reference>
<dbReference type="EMBL" id="LFBV01000003">
    <property type="protein sequence ID" value="OKH93816.1"/>
    <property type="molecule type" value="Genomic_DNA"/>
</dbReference>
<dbReference type="AlphaFoldDB" id="A0A1Q4V7K9"/>
<sequence>MRIGHRPRPADSVLHQAPGGRARHAGEVVGQDVIVVAVGLVGVVAGEEEPSGAGLSTDGLRGGVA</sequence>
<feature type="region of interest" description="Disordered" evidence="1">
    <location>
        <begin position="1"/>
        <end position="22"/>
    </location>
</feature>
<keyword evidence="3" id="KW-1185">Reference proteome</keyword>
<evidence type="ECO:0000313" key="3">
    <source>
        <dbReference type="Proteomes" id="UP000186455"/>
    </source>
</evidence>
<organism evidence="2 3">
    <name type="scientific">Streptomyces uncialis</name>
    <dbReference type="NCBI Taxonomy" id="1048205"/>
    <lineage>
        <taxon>Bacteria</taxon>
        <taxon>Bacillati</taxon>
        <taxon>Actinomycetota</taxon>
        <taxon>Actinomycetes</taxon>
        <taxon>Kitasatosporales</taxon>
        <taxon>Streptomycetaceae</taxon>
        <taxon>Streptomyces</taxon>
    </lineage>
</organism>
<protein>
    <submittedName>
        <fullName evidence="2">Uncharacterized protein</fullName>
    </submittedName>
</protein>
<name>A0A1Q4V7K9_9ACTN</name>
<dbReference type="Proteomes" id="UP000186455">
    <property type="component" value="Unassembled WGS sequence"/>
</dbReference>